<sequence length="74" mass="7616">MVSGVSNGGGVTGSGVDSSTRLGLLAASTTERKGRGRGQTDHELTEVAWERRDLGLSEGTAAMEAVARTLAALW</sequence>
<gene>
    <name evidence="2" type="ORF">M0R45_031169</name>
</gene>
<dbReference type="Proteomes" id="UP001457282">
    <property type="component" value="Unassembled WGS sequence"/>
</dbReference>
<feature type="compositionally biased region" description="Gly residues" evidence="1">
    <location>
        <begin position="1"/>
        <end position="13"/>
    </location>
</feature>
<feature type="region of interest" description="Disordered" evidence="1">
    <location>
        <begin position="1"/>
        <end position="44"/>
    </location>
</feature>
<evidence type="ECO:0000313" key="3">
    <source>
        <dbReference type="Proteomes" id="UP001457282"/>
    </source>
</evidence>
<comment type="caution">
    <text evidence="2">The sequence shown here is derived from an EMBL/GenBank/DDBJ whole genome shotgun (WGS) entry which is preliminary data.</text>
</comment>
<feature type="compositionally biased region" description="Basic and acidic residues" evidence="1">
    <location>
        <begin position="30"/>
        <end position="44"/>
    </location>
</feature>
<keyword evidence="3" id="KW-1185">Reference proteome</keyword>
<proteinExistence type="predicted"/>
<accession>A0AAW1WFE4</accession>
<dbReference type="AlphaFoldDB" id="A0AAW1WFE4"/>
<evidence type="ECO:0000313" key="2">
    <source>
        <dbReference type="EMBL" id="KAK9922720.1"/>
    </source>
</evidence>
<name>A0AAW1WFE4_RUBAR</name>
<organism evidence="2 3">
    <name type="scientific">Rubus argutus</name>
    <name type="common">Southern blackberry</name>
    <dbReference type="NCBI Taxonomy" id="59490"/>
    <lineage>
        <taxon>Eukaryota</taxon>
        <taxon>Viridiplantae</taxon>
        <taxon>Streptophyta</taxon>
        <taxon>Embryophyta</taxon>
        <taxon>Tracheophyta</taxon>
        <taxon>Spermatophyta</taxon>
        <taxon>Magnoliopsida</taxon>
        <taxon>eudicotyledons</taxon>
        <taxon>Gunneridae</taxon>
        <taxon>Pentapetalae</taxon>
        <taxon>rosids</taxon>
        <taxon>fabids</taxon>
        <taxon>Rosales</taxon>
        <taxon>Rosaceae</taxon>
        <taxon>Rosoideae</taxon>
        <taxon>Rosoideae incertae sedis</taxon>
        <taxon>Rubus</taxon>
    </lineage>
</organism>
<dbReference type="EMBL" id="JBEDUW010000006">
    <property type="protein sequence ID" value="KAK9922720.1"/>
    <property type="molecule type" value="Genomic_DNA"/>
</dbReference>
<protein>
    <submittedName>
        <fullName evidence="2">Uncharacterized protein</fullName>
    </submittedName>
</protein>
<reference evidence="2 3" key="1">
    <citation type="journal article" date="2023" name="G3 (Bethesda)">
        <title>A chromosome-length genome assembly and annotation of blackberry (Rubus argutus, cv. 'Hillquist').</title>
        <authorList>
            <person name="Bruna T."/>
            <person name="Aryal R."/>
            <person name="Dudchenko O."/>
            <person name="Sargent D.J."/>
            <person name="Mead D."/>
            <person name="Buti M."/>
            <person name="Cavallini A."/>
            <person name="Hytonen T."/>
            <person name="Andres J."/>
            <person name="Pham M."/>
            <person name="Weisz D."/>
            <person name="Mascagni F."/>
            <person name="Usai G."/>
            <person name="Natali L."/>
            <person name="Bassil N."/>
            <person name="Fernandez G.E."/>
            <person name="Lomsadze A."/>
            <person name="Armour M."/>
            <person name="Olukolu B."/>
            <person name="Poorten T."/>
            <person name="Britton C."/>
            <person name="Davik J."/>
            <person name="Ashrafi H."/>
            <person name="Aiden E.L."/>
            <person name="Borodovsky M."/>
            <person name="Worthington M."/>
        </authorList>
    </citation>
    <scope>NUCLEOTIDE SEQUENCE [LARGE SCALE GENOMIC DNA]</scope>
    <source>
        <strain evidence="2">PI 553951</strain>
    </source>
</reference>
<evidence type="ECO:0000256" key="1">
    <source>
        <dbReference type="SAM" id="MobiDB-lite"/>
    </source>
</evidence>